<dbReference type="Proteomes" id="UP000257039">
    <property type="component" value="Unassembled WGS sequence"/>
</dbReference>
<reference evidence="9 10" key="1">
    <citation type="submission" date="2017-04" db="EMBL/GenBank/DDBJ databases">
        <title>Draft genome sequence of Zooshikella ganghwensis VG4 isolated from Red Sea sediments.</title>
        <authorList>
            <person name="Rehman Z."/>
            <person name="Alam I."/>
            <person name="Kamau A."/>
            <person name="Bajic V."/>
            <person name="Leiknes T."/>
        </authorList>
    </citation>
    <scope>NUCLEOTIDE SEQUENCE [LARGE SCALE GENOMIC DNA]</scope>
    <source>
        <strain evidence="9 10">VG4</strain>
    </source>
</reference>
<dbReference type="NCBIfam" id="TIGR03413">
    <property type="entry name" value="GSH_gloB"/>
    <property type="match status" value="1"/>
</dbReference>
<evidence type="ECO:0000256" key="2">
    <source>
        <dbReference type="ARBA" id="ARBA00004963"/>
    </source>
</evidence>
<dbReference type="InterPro" id="IPR001279">
    <property type="entry name" value="Metallo-B-lactamas"/>
</dbReference>
<dbReference type="GO" id="GO:0046872">
    <property type="term" value="F:metal ion binding"/>
    <property type="evidence" value="ECO:0007669"/>
    <property type="project" value="UniProtKB-KW"/>
</dbReference>
<feature type="binding site" evidence="7">
    <location>
        <position position="133"/>
    </location>
    <ligand>
        <name>Zn(2+)</name>
        <dbReference type="ChEBI" id="CHEBI:29105"/>
        <label>2</label>
    </ligand>
</feature>
<dbReference type="CDD" id="cd07723">
    <property type="entry name" value="hydroxyacylglutathione_hydrolase_MBL-fold"/>
    <property type="match status" value="1"/>
</dbReference>
<comment type="catalytic activity">
    <reaction evidence="1 7">
        <text>an S-(2-hydroxyacyl)glutathione + H2O = a 2-hydroxy carboxylate + glutathione + H(+)</text>
        <dbReference type="Rhea" id="RHEA:21864"/>
        <dbReference type="ChEBI" id="CHEBI:15377"/>
        <dbReference type="ChEBI" id="CHEBI:15378"/>
        <dbReference type="ChEBI" id="CHEBI:57925"/>
        <dbReference type="ChEBI" id="CHEBI:58896"/>
        <dbReference type="ChEBI" id="CHEBI:71261"/>
        <dbReference type="EC" id="3.1.2.6"/>
    </reaction>
</comment>
<dbReference type="PANTHER" id="PTHR43705">
    <property type="entry name" value="HYDROXYACYLGLUTATHIONE HYDROLASE"/>
    <property type="match status" value="1"/>
</dbReference>
<dbReference type="PIRSF" id="PIRSF005457">
    <property type="entry name" value="Glx"/>
    <property type="match status" value="1"/>
</dbReference>
<dbReference type="EC" id="3.1.2.6" evidence="7"/>
<evidence type="ECO:0000313" key="9">
    <source>
        <dbReference type="EMBL" id="RDH44489.1"/>
    </source>
</evidence>
<feature type="binding site" evidence="7">
    <location>
        <position position="171"/>
    </location>
    <ligand>
        <name>Zn(2+)</name>
        <dbReference type="ChEBI" id="CHEBI:29105"/>
        <label>2</label>
    </ligand>
</feature>
<evidence type="ECO:0000256" key="6">
    <source>
        <dbReference type="ARBA" id="ARBA00022833"/>
    </source>
</evidence>
<evidence type="ECO:0000256" key="3">
    <source>
        <dbReference type="ARBA" id="ARBA00006759"/>
    </source>
</evidence>
<dbReference type="PANTHER" id="PTHR43705:SF1">
    <property type="entry name" value="HYDROXYACYLGLUTATHIONE HYDROLASE GLOB"/>
    <property type="match status" value="1"/>
</dbReference>
<dbReference type="GO" id="GO:0019243">
    <property type="term" value="P:methylglyoxal catabolic process to D-lactate via S-lactoyl-glutathione"/>
    <property type="evidence" value="ECO:0007669"/>
    <property type="project" value="UniProtKB-UniRule"/>
</dbReference>
<dbReference type="InterPro" id="IPR035680">
    <property type="entry name" value="Clx_II_MBL"/>
</dbReference>
<feature type="binding site" evidence="7">
    <location>
        <position position="59"/>
    </location>
    <ligand>
        <name>Zn(2+)</name>
        <dbReference type="ChEBI" id="CHEBI:29105"/>
        <label>2</label>
    </ligand>
</feature>
<feature type="domain" description="Metallo-beta-lactamase" evidence="8">
    <location>
        <begin position="12"/>
        <end position="171"/>
    </location>
</feature>
<evidence type="ECO:0000256" key="1">
    <source>
        <dbReference type="ARBA" id="ARBA00001623"/>
    </source>
</evidence>
<evidence type="ECO:0000313" key="10">
    <source>
        <dbReference type="Proteomes" id="UP000257039"/>
    </source>
</evidence>
<feature type="binding site" evidence="7">
    <location>
        <position position="133"/>
    </location>
    <ligand>
        <name>Zn(2+)</name>
        <dbReference type="ChEBI" id="CHEBI:29105"/>
        <label>1</label>
    </ligand>
</feature>
<keyword evidence="10" id="KW-1185">Reference proteome</keyword>
<dbReference type="UniPathway" id="UPA00619">
    <property type="reaction ID" value="UER00676"/>
</dbReference>
<comment type="similarity">
    <text evidence="3 7">Belongs to the metallo-beta-lactamase superfamily. Glyoxalase II family.</text>
</comment>
<dbReference type="Gene3D" id="3.60.15.10">
    <property type="entry name" value="Ribonuclease Z/Hydroxyacylglutathione hydrolase-like"/>
    <property type="match status" value="1"/>
</dbReference>
<gene>
    <name evidence="7 9" type="primary">gloB</name>
    <name evidence="9" type="ORF">B9G39_14155</name>
</gene>
<dbReference type="InterPro" id="IPR032282">
    <property type="entry name" value="HAGH_C"/>
</dbReference>
<feature type="binding site" evidence="7">
    <location>
        <position position="60"/>
    </location>
    <ligand>
        <name>Zn(2+)</name>
        <dbReference type="ChEBI" id="CHEBI:29105"/>
        <label>2</label>
    </ligand>
</feature>
<dbReference type="Pfam" id="PF16123">
    <property type="entry name" value="HAGH_C"/>
    <property type="match status" value="1"/>
</dbReference>
<dbReference type="GO" id="GO:0004416">
    <property type="term" value="F:hydroxyacylglutathione hydrolase activity"/>
    <property type="evidence" value="ECO:0007669"/>
    <property type="project" value="UniProtKB-UniRule"/>
</dbReference>
<dbReference type="InterPro" id="IPR036866">
    <property type="entry name" value="RibonucZ/Hydroxyglut_hydro"/>
</dbReference>
<keyword evidence="6 7" id="KW-0862">Zinc</keyword>
<comment type="pathway">
    <text evidence="2 7">Secondary metabolite metabolism; methylglyoxal degradation; (R)-lactate from methylglyoxal: step 2/2.</text>
</comment>
<comment type="caution">
    <text evidence="9">The sequence shown here is derived from an EMBL/GenBank/DDBJ whole genome shotgun (WGS) entry which is preliminary data.</text>
</comment>
<dbReference type="AlphaFoldDB" id="A0A4P9VP83"/>
<dbReference type="HAMAP" id="MF_01374">
    <property type="entry name" value="Glyoxalase_2"/>
    <property type="match status" value="1"/>
</dbReference>
<evidence type="ECO:0000256" key="5">
    <source>
        <dbReference type="ARBA" id="ARBA00022801"/>
    </source>
</evidence>
<evidence type="ECO:0000259" key="8">
    <source>
        <dbReference type="SMART" id="SM00849"/>
    </source>
</evidence>
<comment type="subunit">
    <text evidence="7">Monomer.</text>
</comment>
<name>A0A4P9VP83_9GAMM</name>
<dbReference type="InterPro" id="IPR050110">
    <property type="entry name" value="Glyoxalase_II_hydrolase"/>
</dbReference>
<feature type="binding site" evidence="7">
    <location>
        <position position="55"/>
    </location>
    <ligand>
        <name>Zn(2+)</name>
        <dbReference type="ChEBI" id="CHEBI:29105"/>
        <label>1</label>
    </ligand>
</feature>
<comment type="function">
    <text evidence="7">Thiolesterase that catalyzes the hydrolysis of S-D-lactoyl-glutathione to form glutathione and D-lactic acid.</text>
</comment>
<proteinExistence type="inferred from homology"/>
<keyword evidence="4 7" id="KW-0479">Metal-binding</keyword>
<dbReference type="EMBL" id="NDXW01000001">
    <property type="protein sequence ID" value="RDH44489.1"/>
    <property type="molecule type" value="Genomic_DNA"/>
</dbReference>
<dbReference type="SMART" id="SM00849">
    <property type="entry name" value="Lactamase_B"/>
    <property type="match status" value="1"/>
</dbReference>
<accession>A0A4P9VP83</accession>
<dbReference type="RefSeq" id="WP_094787633.1">
    <property type="nucleotide sequence ID" value="NZ_NDXW01000001.1"/>
</dbReference>
<sequence length="259" mass="29026">MLSISPIPAFNDNYIWLISDTKTHKAWVVDPGDAKVVIDTLQEKQLQLEGILITHHHFDHIGGLKALKKLFKPTTYGPESDAIHDIDVPLKANDTLTLLNHSVNVVAVPGHTLDHIAYFSETLLSQPVLFCGDTLFAGGCGRLFEGSPQQLYQSLQQLAHLPANTLVYCAHEYTQNNLAFAHTVEPDNAELAARRQHVTQLRNNHQPTLPSTIAEELSTNPFLRCTELTVKQRCESHVQQSLTSPVDVFATLRRWKDHF</sequence>
<protein>
    <recommendedName>
        <fullName evidence="7">Hydroxyacylglutathione hydrolase</fullName>
        <ecNumber evidence="7">3.1.2.6</ecNumber>
    </recommendedName>
    <alternativeName>
        <fullName evidence="7">Glyoxalase II</fullName>
        <shortName evidence="7">Glx II</shortName>
    </alternativeName>
</protein>
<dbReference type="Pfam" id="PF00753">
    <property type="entry name" value="Lactamase_B"/>
    <property type="match status" value="1"/>
</dbReference>
<dbReference type="InterPro" id="IPR017782">
    <property type="entry name" value="Hydroxyacylglutathione_Hdrlase"/>
</dbReference>
<organism evidence="9 10">
    <name type="scientific">Zooshikella ganghwensis</name>
    <dbReference type="NCBI Taxonomy" id="202772"/>
    <lineage>
        <taxon>Bacteria</taxon>
        <taxon>Pseudomonadati</taxon>
        <taxon>Pseudomonadota</taxon>
        <taxon>Gammaproteobacteria</taxon>
        <taxon>Oceanospirillales</taxon>
        <taxon>Zooshikellaceae</taxon>
        <taxon>Zooshikella</taxon>
    </lineage>
</organism>
<comment type="cofactor">
    <cofactor evidence="7">
        <name>Zn(2+)</name>
        <dbReference type="ChEBI" id="CHEBI:29105"/>
    </cofactor>
    <text evidence="7">Binds 2 Zn(2+) ions per subunit.</text>
</comment>
<feature type="binding site" evidence="7">
    <location>
        <position position="111"/>
    </location>
    <ligand>
        <name>Zn(2+)</name>
        <dbReference type="ChEBI" id="CHEBI:29105"/>
        <label>1</label>
    </ligand>
</feature>
<feature type="binding site" evidence="7">
    <location>
        <position position="57"/>
    </location>
    <ligand>
        <name>Zn(2+)</name>
        <dbReference type="ChEBI" id="CHEBI:29105"/>
        <label>1</label>
    </ligand>
</feature>
<evidence type="ECO:0000256" key="7">
    <source>
        <dbReference type="HAMAP-Rule" id="MF_01374"/>
    </source>
</evidence>
<evidence type="ECO:0000256" key="4">
    <source>
        <dbReference type="ARBA" id="ARBA00022723"/>
    </source>
</evidence>
<keyword evidence="5 7" id="KW-0378">Hydrolase</keyword>
<dbReference type="SUPFAM" id="SSF56281">
    <property type="entry name" value="Metallo-hydrolase/oxidoreductase"/>
    <property type="match status" value="1"/>
</dbReference>